<dbReference type="Proteomes" id="UP000001235">
    <property type="component" value="Chromosome"/>
</dbReference>
<dbReference type="GO" id="GO:0008081">
    <property type="term" value="F:phosphoric diester hydrolase activity"/>
    <property type="evidence" value="ECO:0007669"/>
    <property type="project" value="UniProtKB-ARBA"/>
</dbReference>
<evidence type="ECO:0000313" key="3">
    <source>
        <dbReference type="Proteomes" id="UP000001235"/>
    </source>
</evidence>
<gene>
    <name evidence="2" type="ordered locus">Galf_0083</name>
</gene>
<proteinExistence type="predicted"/>
<dbReference type="SUPFAM" id="SSF109604">
    <property type="entry name" value="HD-domain/PDEase-like"/>
    <property type="match status" value="1"/>
</dbReference>
<dbReference type="STRING" id="395494.Galf_0083"/>
<dbReference type="OrthoDB" id="9780948at2"/>
<dbReference type="Pfam" id="PF13487">
    <property type="entry name" value="HD_5"/>
    <property type="match status" value="1"/>
</dbReference>
<evidence type="ECO:0000313" key="2">
    <source>
        <dbReference type="EMBL" id="ADL54128.1"/>
    </source>
</evidence>
<dbReference type="eggNOG" id="COG2206">
    <property type="taxonomic scope" value="Bacteria"/>
</dbReference>
<keyword evidence="2" id="KW-0378">Hydrolase</keyword>
<dbReference type="Gene3D" id="1.10.3210.10">
    <property type="entry name" value="Hypothetical protein af1432"/>
    <property type="match status" value="1"/>
</dbReference>
<dbReference type="PANTHER" id="PTHR43155">
    <property type="entry name" value="CYCLIC DI-GMP PHOSPHODIESTERASE PA4108-RELATED"/>
    <property type="match status" value="1"/>
</dbReference>
<dbReference type="CDD" id="cd00077">
    <property type="entry name" value="HDc"/>
    <property type="match status" value="1"/>
</dbReference>
<dbReference type="EMBL" id="CP002159">
    <property type="protein sequence ID" value="ADL54128.1"/>
    <property type="molecule type" value="Genomic_DNA"/>
</dbReference>
<feature type="domain" description="HD-GYP" evidence="1">
    <location>
        <begin position="105"/>
        <end position="301"/>
    </location>
</feature>
<sequence>MPELNDQHYLQAVTELGNTRMIVADRDIYSQNRIKLIASGMRINSQLYDRLIKHKLLELDKTLSIDNMLNADRIRDDVASLLQENAKLAKMQAIIGKNFLYSRVLAIQLPSPLAFKLTVARDKYNHIYRHSLMLMIIVVYLAHCNGMNSAEQECAATAALFHDIGLLHIDPKLLAPSHVMSDTERHHLYSHPLTAYLLLCEFPELPRCIAEAVLVHHERMDGSGYPRGLRGDKISRYGQILAVAEIAAKAFDSNHPKVSWKNLEVMLKLNFRQYGQGLIGHLNIFRENDAPTALSDNMSHLITKVNLIAQLFENFNQHANAISCDQMFDLAKTRMVALRLKLLEAGFDPHDPARLIQIFTDDLESRSDYSPLLNEALWQFKALLREISRRWPEVSVDEAQPKRAENEWLNNMKRSLLSADINK</sequence>
<protein>
    <submittedName>
        <fullName evidence="2">Metal dependent phosphohydrolase</fullName>
    </submittedName>
</protein>
<dbReference type="RefSeq" id="WP_013292071.1">
    <property type="nucleotide sequence ID" value="NC_014394.1"/>
</dbReference>
<dbReference type="PANTHER" id="PTHR43155:SF2">
    <property type="entry name" value="CYCLIC DI-GMP PHOSPHODIESTERASE PA4108"/>
    <property type="match status" value="1"/>
</dbReference>
<dbReference type="InterPro" id="IPR037522">
    <property type="entry name" value="HD_GYP_dom"/>
</dbReference>
<dbReference type="AlphaFoldDB" id="D9SI71"/>
<dbReference type="SMART" id="SM00471">
    <property type="entry name" value="HDc"/>
    <property type="match status" value="1"/>
</dbReference>
<dbReference type="KEGG" id="gca:Galf_0083"/>
<name>D9SI71_GALCS</name>
<keyword evidence="3" id="KW-1185">Reference proteome</keyword>
<dbReference type="HOGENOM" id="CLU_051988_0_0_4"/>
<organism evidence="2 3">
    <name type="scientific">Gallionella capsiferriformans (strain ES-2)</name>
    <name type="common">Gallionella ferruginea capsiferriformans (strain ES-2)</name>
    <dbReference type="NCBI Taxonomy" id="395494"/>
    <lineage>
        <taxon>Bacteria</taxon>
        <taxon>Pseudomonadati</taxon>
        <taxon>Pseudomonadota</taxon>
        <taxon>Betaproteobacteria</taxon>
        <taxon>Nitrosomonadales</taxon>
        <taxon>Gallionellaceae</taxon>
        <taxon>Gallionella</taxon>
    </lineage>
</organism>
<accession>D9SI71</accession>
<evidence type="ECO:0000259" key="1">
    <source>
        <dbReference type="PROSITE" id="PS51832"/>
    </source>
</evidence>
<reference evidence="2 3" key="1">
    <citation type="submission" date="2010-08" db="EMBL/GenBank/DDBJ databases">
        <title>Complete sequence of Gallionella capsiferriformans ES-2.</title>
        <authorList>
            <consortium name="US DOE Joint Genome Institute"/>
            <person name="Lucas S."/>
            <person name="Copeland A."/>
            <person name="Lapidus A."/>
            <person name="Cheng J.-F."/>
            <person name="Bruce D."/>
            <person name="Goodwin L."/>
            <person name="Pitluck S."/>
            <person name="Chertkov O."/>
            <person name="Davenport K.W."/>
            <person name="Detter J.C."/>
            <person name="Han C."/>
            <person name="Tapia R."/>
            <person name="Land M."/>
            <person name="Hauser L."/>
            <person name="Chang Y.-J."/>
            <person name="Jeffries C."/>
            <person name="Kyrpides N."/>
            <person name="Ivanova N."/>
            <person name="Mikhailova N."/>
            <person name="Shelobolina E.S."/>
            <person name="Picardal F."/>
            <person name="Roden E."/>
            <person name="Emerson D."/>
            <person name="Woyke T."/>
        </authorList>
    </citation>
    <scope>NUCLEOTIDE SEQUENCE [LARGE SCALE GENOMIC DNA]</scope>
    <source>
        <strain evidence="2 3">ES-2</strain>
    </source>
</reference>
<dbReference type="PROSITE" id="PS51832">
    <property type="entry name" value="HD_GYP"/>
    <property type="match status" value="1"/>
</dbReference>
<dbReference type="InterPro" id="IPR003607">
    <property type="entry name" value="HD/PDEase_dom"/>
</dbReference>